<dbReference type="EMBL" id="CP056775">
    <property type="protein sequence ID" value="QRR03741.1"/>
    <property type="molecule type" value="Genomic_DNA"/>
</dbReference>
<proteinExistence type="predicted"/>
<feature type="transmembrane region" description="Helical" evidence="1">
    <location>
        <begin position="219"/>
        <end position="241"/>
    </location>
</feature>
<feature type="transmembrane region" description="Helical" evidence="1">
    <location>
        <begin position="36"/>
        <end position="57"/>
    </location>
</feature>
<dbReference type="Proteomes" id="UP000612680">
    <property type="component" value="Chromosome"/>
</dbReference>
<feature type="transmembrane region" description="Helical" evidence="1">
    <location>
        <begin position="167"/>
        <end position="183"/>
    </location>
</feature>
<evidence type="ECO:0000313" key="4">
    <source>
        <dbReference type="Proteomes" id="UP000612680"/>
    </source>
</evidence>
<feature type="transmembrane region" description="Helical" evidence="1">
    <location>
        <begin position="78"/>
        <end position="98"/>
    </location>
</feature>
<feature type="transmembrane region" description="Helical" evidence="1">
    <location>
        <begin position="316"/>
        <end position="336"/>
    </location>
</feature>
<dbReference type="PANTHER" id="PTHR23028:SF131">
    <property type="entry name" value="BLR2367 PROTEIN"/>
    <property type="match status" value="1"/>
</dbReference>
<organism evidence="3 4">
    <name type="scientific">Dyadobacter sandarakinus</name>
    <dbReference type="NCBI Taxonomy" id="2747268"/>
    <lineage>
        <taxon>Bacteria</taxon>
        <taxon>Pseudomonadati</taxon>
        <taxon>Bacteroidota</taxon>
        <taxon>Cytophagia</taxon>
        <taxon>Cytophagales</taxon>
        <taxon>Spirosomataceae</taxon>
        <taxon>Dyadobacter</taxon>
    </lineage>
</organism>
<keyword evidence="4" id="KW-1185">Reference proteome</keyword>
<feature type="transmembrane region" description="Helical" evidence="1">
    <location>
        <begin position="286"/>
        <end position="304"/>
    </location>
</feature>
<feature type="transmembrane region" description="Helical" evidence="1">
    <location>
        <begin position="189"/>
        <end position="207"/>
    </location>
</feature>
<keyword evidence="1" id="KW-1133">Transmembrane helix</keyword>
<evidence type="ECO:0000256" key="1">
    <source>
        <dbReference type="SAM" id="Phobius"/>
    </source>
</evidence>
<name>A0ABX7IFW5_9BACT</name>
<feature type="transmembrane region" description="Helical" evidence="1">
    <location>
        <begin position="140"/>
        <end position="160"/>
    </location>
</feature>
<keyword evidence="1" id="KW-0472">Membrane</keyword>
<evidence type="ECO:0000313" key="3">
    <source>
        <dbReference type="EMBL" id="QRR03741.1"/>
    </source>
</evidence>
<sequence>MKERVEQLDGLRGIFAVLVIAHHHNAFKDSLFYNNFFVINASLFVDFFFVLSGFVIARNYVGRIHTARDFFTFLKKRFIRLYPLLFYTEVVFILANLLGEGSPLKNAGDLGISYYLSTALDTLTFMGSTPVFGSWMSINYPAWSISAEMIAYLVFGLVVLFSARNKYIIFGLITLLAGAFILSRGEYLLAYDFGFVRGVFCFSLGVFTNKVLSKRHFDLTAFEWPFVIILVLGMFVVHHWGLNLWKMFFPFLFAGGIMVFASSSGRITQVLASRPFQYLGRISYSIYLNHAIVLIFVNVVLFRLMKLPVSEPMIGISLLTSIILTIIYSHFTYLWIEKGAARLLNAKISRSTVA</sequence>
<protein>
    <submittedName>
        <fullName evidence="3">Acyltransferase</fullName>
    </submittedName>
</protein>
<dbReference type="RefSeq" id="WP_204659932.1">
    <property type="nucleotide sequence ID" value="NZ_CP056775.1"/>
</dbReference>
<dbReference type="PANTHER" id="PTHR23028">
    <property type="entry name" value="ACETYLTRANSFERASE"/>
    <property type="match status" value="1"/>
</dbReference>
<gene>
    <name evidence="3" type="ORF">HWI92_23905</name>
</gene>
<evidence type="ECO:0000259" key="2">
    <source>
        <dbReference type="Pfam" id="PF01757"/>
    </source>
</evidence>
<reference evidence="3 4" key="1">
    <citation type="submission" date="2020-06" db="EMBL/GenBank/DDBJ databases">
        <title>Dyadobacter sandarakinus sp. nov., isolated from the soil of the Arctic Yellow River Station.</title>
        <authorList>
            <person name="Zhang Y."/>
            <person name="Peng F."/>
        </authorList>
    </citation>
    <scope>NUCLEOTIDE SEQUENCE [LARGE SCALE GENOMIC DNA]</scope>
    <source>
        <strain evidence="3 4">Q3-56</strain>
    </source>
</reference>
<keyword evidence="3" id="KW-0012">Acyltransferase</keyword>
<keyword evidence="1" id="KW-0812">Transmembrane</keyword>
<feature type="transmembrane region" description="Helical" evidence="1">
    <location>
        <begin position="247"/>
        <end position="265"/>
    </location>
</feature>
<feature type="domain" description="Acyltransferase 3" evidence="2">
    <location>
        <begin position="7"/>
        <end position="324"/>
    </location>
</feature>
<dbReference type="InterPro" id="IPR050879">
    <property type="entry name" value="Acyltransferase_3"/>
</dbReference>
<dbReference type="GO" id="GO:0016746">
    <property type="term" value="F:acyltransferase activity"/>
    <property type="evidence" value="ECO:0007669"/>
    <property type="project" value="UniProtKB-KW"/>
</dbReference>
<dbReference type="Pfam" id="PF01757">
    <property type="entry name" value="Acyl_transf_3"/>
    <property type="match status" value="1"/>
</dbReference>
<keyword evidence="3" id="KW-0808">Transferase</keyword>
<dbReference type="InterPro" id="IPR002656">
    <property type="entry name" value="Acyl_transf_3_dom"/>
</dbReference>
<accession>A0ABX7IFW5</accession>